<evidence type="ECO:0000256" key="5">
    <source>
        <dbReference type="ARBA" id="ARBA00022597"/>
    </source>
</evidence>
<dbReference type="InterPro" id="IPR027417">
    <property type="entry name" value="P-loop_NTPase"/>
</dbReference>
<comment type="similarity">
    <text evidence="2">Belongs to the ABC transporter superfamily.</text>
</comment>
<accession>A0A0M6ZUC7</accession>
<dbReference type="EC" id="3.6.3.17" evidence="12"/>
<dbReference type="GO" id="GO:0005886">
    <property type="term" value="C:plasma membrane"/>
    <property type="evidence" value="ECO:0007669"/>
    <property type="project" value="UniProtKB-SubCell"/>
</dbReference>
<evidence type="ECO:0000256" key="4">
    <source>
        <dbReference type="ARBA" id="ARBA00022475"/>
    </source>
</evidence>
<evidence type="ECO:0000313" key="12">
    <source>
        <dbReference type="EMBL" id="CTQ65852.1"/>
    </source>
</evidence>
<comment type="subcellular location">
    <subcellularLocation>
        <location evidence="1">Cell membrane</location>
        <topology evidence="1">Peripheral membrane protein</topology>
    </subcellularLocation>
</comment>
<feature type="domain" description="ABC transporter" evidence="11">
    <location>
        <begin position="265"/>
        <end position="514"/>
    </location>
</feature>
<gene>
    <name evidence="12" type="primary">rbsA_4</name>
    <name evidence="12" type="ORF">LAX5112_00780</name>
</gene>
<keyword evidence="6" id="KW-0677">Repeat</keyword>
<dbReference type="PANTHER" id="PTHR43790:SF3">
    <property type="entry name" value="D-ALLOSE IMPORT ATP-BINDING PROTEIN ALSA-RELATED"/>
    <property type="match status" value="1"/>
</dbReference>
<dbReference type="CDD" id="cd03216">
    <property type="entry name" value="ABC_Carb_Monos_I"/>
    <property type="match status" value="1"/>
</dbReference>
<evidence type="ECO:0000256" key="3">
    <source>
        <dbReference type="ARBA" id="ARBA00022448"/>
    </source>
</evidence>
<dbReference type="CDD" id="cd03215">
    <property type="entry name" value="ABC_Carb_Monos_II"/>
    <property type="match status" value="1"/>
</dbReference>
<dbReference type="GO" id="GO:0016887">
    <property type="term" value="F:ATP hydrolysis activity"/>
    <property type="evidence" value="ECO:0007669"/>
    <property type="project" value="InterPro"/>
</dbReference>
<reference evidence="13" key="1">
    <citation type="submission" date="2015-07" db="EMBL/GenBank/DDBJ databases">
        <authorList>
            <person name="Rodrigo-Torres Lidia"/>
            <person name="Arahal R.David."/>
        </authorList>
    </citation>
    <scope>NUCLEOTIDE SEQUENCE [LARGE SCALE GENOMIC DNA]</scope>
    <source>
        <strain evidence="13">CECT 5112</strain>
    </source>
</reference>
<keyword evidence="13" id="KW-1185">Reference proteome</keyword>
<evidence type="ECO:0000256" key="1">
    <source>
        <dbReference type="ARBA" id="ARBA00004202"/>
    </source>
</evidence>
<organism evidence="12 13">
    <name type="scientific">Roseibium alexandrii</name>
    <dbReference type="NCBI Taxonomy" id="388408"/>
    <lineage>
        <taxon>Bacteria</taxon>
        <taxon>Pseudomonadati</taxon>
        <taxon>Pseudomonadota</taxon>
        <taxon>Alphaproteobacteria</taxon>
        <taxon>Hyphomicrobiales</taxon>
        <taxon>Stappiaceae</taxon>
        <taxon>Roseibium</taxon>
    </lineage>
</organism>
<evidence type="ECO:0000256" key="10">
    <source>
        <dbReference type="ARBA" id="ARBA00023136"/>
    </source>
</evidence>
<evidence type="ECO:0000256" key="8">
    <source>
        <dbReference type="ARBA" id="ARBA00022840"/>
    </source>
</evidence>
<keyword evidence="12" id="KW-0378">Hydrolase</keyword>
<dbReference type="Gene3D" id="3.40.50.300">
    <property type="entry name" value="P-loop containing nucleotide triphosphate hydrolases"/>
    <property type="match status" value="2"/>
</dbReference>
<dbReference type="Proteomes" id="UP000053235">
    <property type="component" value="Unassembled WGS sequence"/>
</dbReference>
<dbReference type="SUPFAM" id="SSF52540">
    <property type="entry name" value="P-loop containing nucleoside triphosphate hydrolases"/>
    <property type="match status" value="2"/>
</dbReference>
<evidence type="ECO:0000256" key="9">
    <source>
        <dbReference type="ARBA" id="ARBA00022967"/>
    </source>
</evidence>
<dbReference type="AlphaFoldDB" id="A0A0M6ZUC7"/>
<name>A0A0M6ZUC7_9HYPH</name>
<keyword evidence="5" id="KW-0762">Sugar transport</keyword>
<proteinExistence type="inferred from homology"/>
<dbReference type="InterPro" id="IPR003593">
    <property type="entry name" value="AAA+_ATPase"/>
</dbReference>
<dbReference type="SMART" id="SM00382">
    <property type="entry name" value="AAA"/>
    <property type="match status" value="2"/>
</dbReference>
<dbReference type="Pfam" id="PF00005">
    <property type="entry name" value="ABC_tran"/>
    <property type="match status" value="2"/>
</dbReference>
<dbReference type="InterPro" id="IPR017871">
    <property type="entry name" value="ABC_transporter-like_CS"/>
</dbReference>
<dbReference type="GO" id="GO:0005524">
    <property type="term" value="F:ATP binding"/>
    <property type="evidence" value="ECO:0007669"/>
    <property type="project" value="UniProtKB-KW"/>
</dbReference>
<evidence type="ECO:0000256" key="6">
    <source>
        <dbReference type="ARBA" id="ARBA00022737"/>
    </source>
</evidence>
<dbReference type="PROSITE" id="PS00211">
    <property type="entry name" value="ABC_TRANSPORTER_1"/>
    <property type="match status" value="1"/>
</dbReference>
<dbReference type="EMBL" id="CXWD01000003">
    <property type="protein sequence ID" value="CTQ65852.1"/>
    <property type="molecule type" value="Genomic_DNA"/>
</dbReference>
<keyword evidence="10" id="KW-0472">Membrane</keyword>
<dbReference type="RefSeq" id="WP_055670701.1">
    <property type="nucleotide sequence ID" value="NZ_CXWD01000003.1"/>
</dbReference>
<dbReference type="InterPro" id="IPR003439">
    <property type="entry name" value="ABC_transporter-like_ATP-bd"/>
</dbReference>
<evidence type="ECO:0000256" key="7">
    <source>
        <dbReference type="ARBA" id="ARBA00022741"/>
    </source>
</evidence>
<evidence type="ECO:0000256" key="2">
    <source>
        <dbReference type="ARBA" id="ARBA00005417"/>
    </source>
</evidence>
<keyword evidence="3" id="KW-0813">Transport</keyword>
<evidence type="ECO:0000313" key="13">
    <source>
        <dbReference type="Proteomes" id="UP000053235"/>
    </source>
</evidence>
<dbReference type="PROSITE" id="PS50893">
    <property type="entry name" value="ABC_TRANSPORTER_2"/>
    <property type="match status" value="2"/>
</dbReference>
<evidence type="ECO:0000259" key="11">
    <source>
        <dbReference type="PROSITE" id="PS50893"/>
    </source>
</evidence>
<dbReference type="STRING" id="388408.LAX5112_00780"/>
<protein>
    <submittedName>
        <fullName evidence="12">Ribose import ATP-binding protein RbsA</fullName>
        <ecNumber evidence="12">3.6.3.17</ecNumber>
    </submittedName>
</protein>
<keyword evidence="4" id="KW-1003">Cell membrane</keyword>
<keyword evidence="9" id="KW-1278">Translocase</keyword>
<dbReference type="InterPro" id="IPR050107">
    <property type="entry name" value="ABC_carbohydrate_import_ATPase"/>
</dbReference>
<keyword evidence="7" id="KW-0547">Nucleotide-binding</keyword>
<keyword evidence="8 12" id="KW-0067">ATP-binding</keyword>
<feature type="domain" description="ABC transporter" evidence="11">
    <location>
        <begin position="19"/>
        <end position="256"/>
    </location>
</feature>
<sequence length="522" mass="56130">MVAATQTAAQAPAHSTPFLSVEGLKKYFGGVKALDGVSFFLEQGEVHALVGENGAGKSTLIKILSGVFPYDHGAIALDGRTYRPQSPHEAKAHGVQVVHQEFNLLEHLSIAENISIEKLPRNRLGLLDRQELNSRARKALDAIGLTDIDVKAPVSSLGIAHRQLVEIARALQSESQILILDEPTATLTERETKRLFELVARIKADGVTVVFVSHHLDEVFEICDRVTVFRNGRTIATDLIAETTPDGIVQRMVGRQLAGEMAHDIEQKDFGAVALSVQDVCTQANPSDTGVSFNLKYGEIVGIAGLVGAGRTEILRGIFGIDAIRSGEVQRDGKTARFSGPGDAIAAGIGFVTEDRKDEGLILDMPISANVSLANMKSVSQSGLLKFAAERRQAMEAGEKLKLKYGKTADPASSLSGGNQQKVVLAKWLARDPKVLLLDEPTRGVDVGAKAEIYAILKDLARNGVALLVVSSELPELMTLADRILVLSEHQIQGTLERADFSEENILKLAYGQTELAGGNSQ</sequence>
<dbReference type="FunFam" id="3.40.50.300:FF:000127">
    <property type="entry name" value="Ribose import ATP-binding protein RbsA"/>
    <property type="match status" value="1"/>
</dbReference>
<dbReference type="PANTHER" id="PTHR43790">
    <property type="entry name" value="CARBOHYDRATE TRANSPORT ATP-BINDING PROTEIN MG119-RELATED"/>
    <property type="match status" value="1"/>
</dbReference>